<dbReference type="Proteomes" id="UP001408356">
    <property type="component" value="Unassembled WGS sequence"/>
</dbReference>
<dbReference type="InterPro" id="IPR019775">
    <property type="entry name" value="WD40_repeat_CS"/>
</dbReference>
<name>A0ABR2VJ22_9PEZI</name>
<keyword evidence="3 6" id="KW-0853">WD repeat</keyword>
<comment type="caution">
    <text evidence="7">The sequence shown here is derived from an EMBL/GenBank/DDBJ whole genome shotgun (WGS) entry which is preliminary data.</text>
</comment>
<dbReference type="InterPro" id="IPR036322">
    <property type="entry name" value="WD40_repeat_dom_sf"/>
</dbReference>
<dbReference type="PROSITE" id="PS00678">
    <property type="entry name" value="WD_REPEATS_1"/>
    <property type="match status" value="1"/>
</dbReference>
<comment type="subcellular location">
    <subcellularLocation>
        <location evidence="1">Cytoplasm</location>
    </subcellularLocation>
</comment>
<protein>
    <recommendedName>
        <fullName evidence="9">Mitogen-activated protein kinase organizer 1</fullName>
    </recommendedName>
</protein>
<feature type="repeat" description="WD" evidence="6">
    <location>
        <begin position="11"/>
        <end position="44"/>
    </location>
</feature>
<dbReference type="SUPFAM" id="SSF50978">
    <property type="entry name" value="WD40 repeat-like"/>
    <property type="match status" value="1"/>
</dbReference>
<dbReference type="PANTHER" id="PTHR22842:SF3">
    <property type="entry name" value="WD REPEAT DOMAIN-CONTAINING PROTEIN 83"/>
    <property type="match status" value="1"/>
</dbReference>
<sequence>MPFPDKPVAHLLGSNGPVHAVTYSASPGTYILAGSADRSIRLYNPTPTTSVLPQNSYLTKQQSPTQPPIPQGRLIQNYSAHGYEVLSLSISADNARFASAGGDRSLFLWDVATAQTIRRLGGNQQSHTARINSVSFAGDDDTLLVSGSLDTSVRIWDLKSGSFKPVQILSEARDSVSAVVVSGADIVTGSVDGRVRTYDVRMGKCVTDVIGPSVTSLSLSKDGKAVLVGSLDSKVRFMDRRDGTCLKTYTDPGFRNEQLRVQSILGGKEQYVLVGDEMTAAPGQNGEGRLWAWDTLTGDIAAEIRIPWGPVGSEPKKKLVGKDGKEKERSNVISCISWREDGFGDQYCVGGTSGVVTVLGYH</sequence>
<evidence type="ECO:0000256" key="2">
    <source>
        <dbReference type="ARBA" id="ARBA00022490"/>
    </source>
</evidence>
<keyword evidence="4" id="KW-0677">Repeat</keyword>
<proteinExistence type="inferred from homology"/>
<gene>
    <name evidence="7" type="ORF">SUNI508_00021</name>
</gene>
<accession>A0ABR2VJ22</accession>
<organism evidence="7 8">
    <name type="scientific">Seiridium unicorne</name>
    <dbReference type="NCBI Taxonomy" id="138068"/>
    <lineage>
        <taxon>Eukaryota</taxon>
        <taxon>Fungi</taxon>
        <taxon>Dikarya</taxon>
        <taxon>Ascomycota</taxon>
        <taxon>Pezizomycotina</taxon>
        <taxon>Sordariomycetes</taxon>
        <taxon>Xylariomycetidae</taxon>
        <taxon>Amphisphaeriales</taxon>
        <taxon>Sporocadaceae</taxon>
        <taxon>Seiridium</taxon>
    </lineage>
</organism>
<feature type="repeat" description="WD" evidence="6">
    <location>
        <begin position="78"/>
        <end position="119"/>
    </location>
</feature>
<dbReference type="PRINTS" id="PR00320">
    <property type="entry name" value="GPROTEINBRPT"/>
</dbReference>
<dbReference type="InterPro" id="IPR020472">
    <property type="entry name" value="WD40_PAC1"/>
</dbReference>
<keyword evidence="2" id="KW-0963">Cytoplasm</keyword>
<evidence type="ECO:0000256" key="6">
    <source>
        <dbReference type="PROSITE-ProRule" id="PRU00221"/>
    </source>
</evidence>
<dbReference type="PROSITE" id="PS50082">
    <property type="entry name" value="WD_REPEATS_2"/>
    <property type="match status" value="3"/>
</dbReference>
<reference evidence="7 8" key="1">
    <citation type="journal article" date="2024" name="J. Plant Pathol.">
        <title>Sequence and assembly of the genome of Seiridium unicorne, isolate CBS 538.82, causal agent of cypress canker disease.</title>
        <authorList>
            <person name="Scali E."/>
            <person name="Rocca G.D."/>
            <person name="Danti R."/>
            <person name="Garbelotto M."/>
            <person name="Barberini S."/>
            <person name="Baroncelli R."/>
            <person name="Emiliani G."/>
        </authorList>
    </citation>
    <scope>NUCLEOTIDE SEQUENCE [LARGE SCALE GENOMIC DNA]</scope>
    <source>
        <strain evidence="7 8">BM-138-508</strain>
    </source>
</reference>
<evidence type="ECO:0008006" key="9">
    <source>
        <dbReference type="Google" id="ProtNLM"/>
    </source>
</evidence>
<feature type="repeat" description="WD" evidence="6">
    <location>
        <begin position="124"/>
        <end position="166"/>
    </location>
</feature>
<dbReference type="InterPro" id="IPR051980">
    <property type="entry name" value="WD_repeat_MORG1"/>
</dbReference>
<dbReference type="EMBL" id="JARVKF010000001">
    <property type="protein sequence ID" value="KAK9426494.1"/>
    <property type="molecule type" value="Genomic_DNA"/>
</dbReference>
<dbReference type="InterPro" id="IPR015943">
    <property type="entry name" value="WD40/YVTN_repeat-like_dom_sf"/>
</dbReference>
<evidence type="ECO:0000313" key="8">
    <source>
        <dbReference type="Proteomes" id="UP001408356"/>
    </source>
</evidence>
<evidence type="ECO:0000256" key="3">
    <source>
        <dbReference type="ARBA" id="ARBA00022574"/>
    </source>
</evidence>
<dbReference type="PROSITE" id="PS50294">
    <property type="entry name" value="WD_REPEATS_REGION"/>
    <property type="match status" value="2"/>
</dbReference>
<dbReference type="Pfam" id="PF00400">
    <property type="entry name" value="WD40"/>
    <property type="match status" value="4"/>
</dbReference>
<dbReference type="Gene3D" id="2.130.10.10">
    <property type="entry name" value="YVTN repeat-like/Quinoprotein amine dehydrogenase"/>
    <property type="match status" value="1"/>
</dbReference>
<comment type="similarity">
    <text evidence="5">Belongs to the WD repeat MORG1 family.</text>
</comment>
<evidence type="ECO:0000313" key="7">
    <source>
        <dbReference type="EMBL" id="KAK9426494.1"/>
    </source>
</evidence>
<dbReference type="InterPro" id="IPR001680">
    <property type="entry name" value="WD40_rpt"/>
</dbReference>
<dbReference type="PANTHER" id="PTHR22842">
    <property type="entry name" value="WD40 REPEAT PROTEIN"/>
    <property type="match status" value="1"/>
</dbReference>
<keyword evidence="8" id="KW-1185">Reference proteome</keyword>
<dbReference type="SMART" id="SM00320">
    <property type="entry name" value="WD40"/>
    <property type="match status" value="6"/>
</dbReference>
<evidence type="ECO:0000256" key="5">
    <source>
        <dbReference type="ARBA" id="ARBA00038145"/>
    </source>
</evidence>
<evidence type="ECO:0000256" key="1">
    <source>
        <dbReference type="ARBA" id="ARBA00004496"/>
    </source>
</evidence>
<evidence type="ECO:0000256" key="4">
    <source>
        <dbReference type="ARBA" id="ARBA00022737"/>
    </source>
</evidence>